<reference evidence="1 2" key="1">
    <citation type="journal article" date="2021" name="Nat. Plants">
        <title>The Taxus genome provides insights into paclitaxel biosynthesis.</title>
        <authorList>
            <person name="Xiong X."/>
            <person name="Gou J."/>
            <person name="Liao Q."/>
            <person name="Li Y."/>
            <person name="Zhou Q."/>
            <person name="Bi G."/>
            <person name="Li C."/>
            <person name="Du R."/>
            <person name="Wang X."/>
            <person name="Sun T."/>
            <person name="Guo L."/>
            <person name="Liang H."/>
            <person name="Lu P."/>
            <person name="Wu Y."/>
            <person name="Zhang Z."/>
            <person name="Ro D.K."/>
            <person name="Shang Y."/>
            <person name="Huang S."/>
            <person name="Yan J."/>
        </authorList>
    </citation>
    <scope>NUCLEOTIDE SEQUENCE [LARGE SCALE GENOMIC DNA]</scope>
    <source>
        <strain evidence="1">Ta-2019</strain>
    </source>
</reference>
<dbReference type="Proteomes" id="UP000824469">
    <property type="component" value="Unassembled WGS sequence"/>
</dbReference>
<dbReference type="EMBL" id="JAHRHJ020000002">
    <property type="protein sequence ID" value="KAH9324921.1"/>
    <property type="molecule type" value="Genomic_DNA"/>
</dbReference>
<name>A0AA38LI99_TAXCH</name>
<comment type="caution">
    <text evidence="1">The sequence shown here is derived from an EMBL/GenBank/DDBJ whole genome shotgun (WGS) entry which is preliminary data.</text>
</comment>
<proteinExistence type="predicted"/>
<sequence>MFIIMAEALSKWLSHMKSNRILNGVQVANDDPMVTHLLFVDDIGLARLVTIGEAQTFKQALDLYEEASDQKVALLDDYETPTHLALDSAWEHDCDGEGVQGRGGPTIVLLGASNSFAIHEDMEQPGFDIGLWLDLIWMLSKAHTIEIISHGKKLDAICVVLGISPDKFVDSKLVESLAGLIIEEEARDVMKPIVMASSSSKEGDV</sequence>
<accession>A0AA38LI99</accession>
<gene>
    <name evidence="1" type="ORF">KI387_005099</name>
</gene>
<protein>
    <submittedName>
        <fullName evidence="1">Uncharacterized protein</fullName>
    </submittedName>
</protein>
<organism evidence="1 2">
    <name type="scientific">Taxus chinensis</name>
    <name type="common">Chinese yew</name>
    <name type="synonym">Taxus wallichiana var. chinensis</name>
    <dbReference type="NCBI Taxonomy" id="29808"/>
    <lineage>
        <taxon>Eukaryota</taxon>
        <taxon>Viridiplantae</taxon>
        <taxon>Streptophyta</taxon>
        <taxon>Embryophyta</taxon>
        <taxon>Tracheophyta</taxon>
        <taxon>Spermatophyta</taxon>
        <taxon>Pinopsida</taxon>
        <taxon>Pinidae</taxon>
        <taxon>Conifers II</taxon>
        <taxon>Cupressales</taxon>
        <taxon>Taxaceae</taxon>
        <taxon>Taxus</taxon>
    </lineage>
</organism>
<keyword evidence="2" id="KW-1185">Reference proteome</keyword>
<evidence type="ECO:0000313" key="1">
    <source>
        <dbReference type="EMBL" id="KAH9324921.1"/>
    </source>
</evidence>
<evidence type="ECO:0000313" key="2">
    <source>
        <dbReference type="Proteomes" id="UP000824469"/>
    </source>
</evidence>
<dbReference type="AlphaFoldDB" id="A0AA38LI99"/>